<dbReference type="EMBL" id="JARKIE010000415">
    <property type="protein sequence ID" value="KAJ7642823.1"/>
    <property type="molecule type" value="Genomic_DNA"/>
</dbReference>
<gene>
    <name evidence="2" type="ORF">B0H17DRAFT_1148766</name>
</gene>
<evidence type="ECO:0000313" key="3">
    <source>
        <dbReference type="Proteomes" id="UP001221757"/>
    </source>
</evidence>
<evidence type="ECO:0000313" key="2">
    <source>
        <dbReference type="EMBL" id="KAJ7642823.1"/>
    </source>
</evidence>
<feature type="region of interest" description="Disordered" evidence="1">
    <location>
        <begin position="373"/>
        <end position="402"/>
    </location>
</feature>
<proteinExistence type="predicted"/>
<reference evidence="2" key="1">
    <citation type="submission" date="2023-03" db="EMBL/GenBank/DDBJ databases">
        <title>Massive genome expansion in bonnet fungi (Mycena s.s.) driven by repeated elements and novel gene families across ecological guilds.</title>
        <authorList>
            <consortium name="Lawrence Berkeley National Laboratory"/>
            <person name="Harder C.B."/>
            <person name="Miyauchi S."/>
            <person name="Viragh M."/>
            <person name="Kuo A."/>
            <person name="Thoen E."/>
            <person name="Andreopoulos B."/>
            <person name="Lu D."/>
            <person name="Skrede I."/>
            <person name="Drula E."/>
            <person name="Henrissat B."/>
            <person name="Morin E."/>
            <person name="Kohler A."/>
            <person name="Barry K."/>
            <person name="LaButti K."/>
            <person name="Morin E."/>
            <person name="Salamov A."/>
            <person name="Lipzen A."/>
            <person name="Mereny Z."/>
            <person name="Hegedus B."/>
            <person name="Baldrian P."/>
            <person name="Stursova M."/>
            <person name="Weitz H."/>
            <person name="Taylor A."/>
            <person name="Grigoriev I.V."/>
            <person name="Nagy L.G."/>
            <person name="Martin F."/>
            <person name="Kauserud H."/>
        </authorList>
    </citation>
    <scope>NUCLEOTIDE SEQUENCE</scope>
    <source>
        <strain evidence="2">CBHHK067</strain>
    </source>
</reference>
<feature type="compositionally biased region" description="Acidic residues" evidence="1">
    <location>
        <begin position="392"/>
        <end position="402"/>
    </location>
</feature>
<comment type="caution">
    <text evidence="2">The sequence shown here is derived from an EMBL/GenBank/DDBJ whole genome shotgun (WGS) entry which is preliminary data.</text>
</comment>
<accession>A0AAD7FTS7</accession>
<feature type="region of interest" description="Disordered" evidence="1">
    <location>
        <begin position="314"/>
        <end position="348"/>
    </location>
</feature>
<evidence type="ECO:0000256" key="1">
    <source>
        <dbReference type="SAM" id="MobiDB-lite"/>
    </source>
</evidence>
<dbReference type="Proteomes" id="UP001221757">
    <property type="component" value="Unassembled WGS sequence"/>
</dbReference>
<protein>
    <submittedName>
        <fullName evidence="2">Uncharacterized protein</fullName>
    </submittedName>
</protein>
<name>A0AAD7FTS7_MYCRO</name>
<organism evidence="2 3">
    <name type="scientific">Mycena rosella</name>
    <name type="common">Pink bonnet</name>
    <name type="synonym">Agaricus rosellus</name>
    <dbReference type="NCBI Taxonomy" id="1033263"/>
    <lineage>
        <taxon>Eukaryota</taxon>
        <taxon>Fungi</taxon>
        <taxon>Dikarya</taxon>
        <taxon>Basidiomycota</taxon>
        <taxon>Agaricomycotina</taxon>
        <taxon>Agaricomycetes</taxon>
        <taxon>Agaricomycetidae</taxon>
        <taxon>Agaricales</taxon>
        <taxon>Marasmiineae</taxon>
        <taxon>Mycenaceae</taxon>
        <taxon>Mycena</taxon>
    </lineage>
</organism>
<feature type="compositionally biased region" description="Low complexity" evidence="1">
    <location>
        <begin position="325"/>
        <end position="334"/>
    </location>
</feature>
<dbReference type="AlphaFoldDB" id="A0AAD7FTS7"/>
<keyword evidence="3" id="KW-1185">Reference proteome</keyword>
<sequence length="423" mass="46882">MSDVFQPSYLDQLYLNQPSDMSRIYIRPPMGAVEALLREVVPPPDESEFDCSPCPHGQDHGFQLNTGTVIATSAGRWELHCNAGEDERCPRQRGKELPITQVKGLWTLSCDYRIRNEAVNKLHVGLRDSKEALLTLFALDAELQQTGAVAPALPELAAAKMTQTLGRIREYVADLEWAVWPNDPEVLPANDMEGKGKGKEVQSRIRAVSEDYFPVPEDYDEEPHVHVTVYREARRPALHVLCWMPGVYFDLGAYDVEEWREAQFLRFCVGTSKYEAAKGPVNMIGRGKYMIYLKKGVHYSDCHRLRTWEERARESADADAHTVASSSGVEYSSSPDRPEAPPPNAVASSSKIAFASSSKRKAEVALENIAKKVKTHVPGSLHNPISVPSSDPDADTAEADTDSDVEIVAVKEVGLVASSDEEM</sequence>